<dbReference type="CDD" id="cd02440">
    <property type="entry name" value="AdoMet_MTases"/>
    <property type="match status" value="1"/>
</dbReference>
<evidence type="ECO:0000313" key="3">
    <source>
        <dbReference type="Proteomes" id="UP000013209"/>
    </source>
</evidence>
<dbReference type="InterPro" id="IPR041698">
    <property type="entry name" value="Methyltransf_25"/>
</dbReference>
<dbReference type="Gene3D" id="3.40.50.150">
    <property type="entry name" value="Vaccinia Virus protein VP39"/>
    <property type="match status" value="1"/>
</dbReference>
<feature type="domain" description="Methyltransferase" evidence="1">
    <location>
        <begin position="33"/>
        <end position="124"/>
    </location>
</feature>
<reference evidence="2 3" key="1">
    <citation type="submission" date="2013-02" db="EMBL/GenBank/DDBJ databases">
        <title>The Genome Sequence of Acinetobacter sp. CIP 56.2.</title>
        <authorList>
            <consortium name="The Broad Institute Genome Sequencing Platform"/>
            <consortium name="The Broad Institute Genome Sequencing Center for Infectious Disease"/>
            <person name="Cerqueira G."/>
            <person name="Feldgarden M."/>
            <person name="Courvalin P."/>
            <person name="Perichon B."/>
            <person name="Grillot-Courvalin C."/>
            <person name="Clermont D."/>
            <person name="Rocha E."/>
            <person name="Yoon E.-J."/>
            <person name="Nemec A."/>
            <person name="Walker B."/>
            <person name="Young S.K."/>
            <person name="Zeng Q."/>
            <person name="Gargeya S."/>
            <person name="Fitzgerald M."/>
            <person name="Haas B."/>
            <person name="Abouelleil A."/>
            <person name="Alvarado L."/>
            <person name="Arachchi H.M."/>
            <person name="Berlin A.M."/>
            <person name="Chapman S.B."/>
            <person name="Dewar J."/>
            <person name="Goldberg J."/>
            <person name="Griggs A."/>
            <person name="Gujja S."/>
            <person name="Hansen M."/>
            <person name="Howarth C."/>
            <person name="Imamovic A."/>
            <person name="Larimer J."/>
            <person name="McCowan C."/>
            <person name="Murphy C."/>
            <person name="Neiman D."/>
            <person name="Pearson M."/>
            <person name="Priest M."/>
            <person name="Roberts A."/>
            <person name="Saif S."/>
            <person name="Shea T."/>
            <person name="Sisk P."/>
            <person name="Sykes S."/>
            <person name="Wortman J."/>
            <person name="Nusbaum C."/>
            <person name="Birren B."/>
        </authorList>
    </citation>
    <scope>NUCLEOTIDE SEQUENCE [LARGE SCALE GENOMIC DNA]</scope>
    <source>
        <strain evidence="2 3">CIP 56.2</strain>
    </source>
</reference>
<dbReference type="HOGENOM" id="CLU_116222_0_0_6"/>
<evidence type="ECO:0000313" key="2">
    <source>
        <dbReference type="EMBL" id="ENV09853.1"/>
    </source>
</evidence>
<evidence type="ECO:0000259" key="1">
    <source>
        <dbReference type="Pfam" id="PF13649"/>
    </source>
</evidence>
<dbReference type="RefSeq" id="WP_004804206.1">
    <property type="nucleotide sequence ID" value="NZ_KB849440.1"/>
</dbReference>
<name>N8XQY5_9GAMM</name>
<proteinExistence type="predicted"/>
<dbReference type="STRING" id="1144672.F966_01674"/>
<dbReference type="AlphaFoldDB" id="N8XQY5"/>
<comment type="caution">
    <text evidence="2">The sequence shown here is derived from an EMBL/GenBank/DDBJ whole genome shotgun (WGS) entry which is preliminary data.</text>
</comment>
<protein>
    <recommendedName>
        <fullName evidence="1">Methyltransferase domain-containing protein</fullName>
    </recommendedName>
</protein>
<gene>
    <name evidence="2" type="ORF">F966_01674</name>
</gene>
<organism evidence="2 3">
    <name type="scientific">Acinetobacter higginsii</name>
    <dbReference type="NCBI Taxonomy" id="70347"/>
    <lineage>
        <taxon>Bacteria</taxon>
        <taxon>Pseudomonadati</taxon>
        <taxon>Pseudomonadota</taxon>
        <taxon>Gammaproteobacteria</taxon>
        <taxon>Moraxellales</taxon>
        <taxon>Moraxellaceae</taxon>
        <taxon>Acinetobacter</taxon>
    </lineage>
</organism>
<dbReference type="SUPFAM" id="SSF53335">
    <property type="entry name" value="S-adenosyl-L-methionine-dependent methyltransferases"/>
    <property type="match status" value="1"/>
</dbReference>
<dbReference type="InterPro" id="IPR029063">
    <property type="entry name" value="SAM-dependent_MTases_sf"/>
</dbReference>
<dbReference type="Proteomes" id="UP000013209">
    <property type="component" value="Unassembled WGS sequence"/>
</dbReference>
<dbReference type="PATRIC" id="fig|1144672.3.peg.1600"/>
<sequence>MSQIFAELTQDQPHRPILEFALQYVDSSLPRVVIDCGCGAGNEAAFLLKHDYLVYAFDPSEAAQLACQHRFKNHPKFFFSNHIFEDYSYPSASIIVALFSLFFCAPSQIDHVFAKMKHALPQGGILLIQLLGQDDPWLSKQSQTMKGFNRQQIEQLFIEDYEILLNQETRTEHPNAYGKMKFWNFHTLILKKI</sequence>
<accession>N8XQY5</accession>
<dbReference type="Pfam" id="PF13649">
    <property type="entry name" value="Methyltransf_25"/>
    <property type="match status" value="1"/>
</dbReference>
<dbReference type="EMBL" id="APPH01000007">
    <property type="protein sequence ID" value="ENV09853.1"/>
    <property type="molecule type" value="Genomic_DNA"/>
</dbReference>
<dbReference type="eggNOG" id="COG0275">
    <property type="taxonomic scope" value="Bacteria"/>
</dbReference>